<feature type="region of interest" description="Disordered" evidence="9">
    <location>
        <begin position="1"/>
        <end position="20"/>
    </location>
</feature>
<organism evidence="13 14">
    <name type="scientific">Piloderma croceum (strain F 1598)</name>
    <dbReference type="NCBI Taxonomy" id="765440"/>
    <lineage>
        <taxon>Eukaryota</taxon>
        <taxon>Fungi</taxon>
        <taxon>Dikarya</taxon>
        <taxon>Basidiomycota</taxon>
        <taxon>Agaricomycotina</taxon>
        <taxon>Agaricomycetes</taxon>
        <taxon>Agaricomycetidae</taxon>
        <taxon>Atheliales</taxon>
        <taxon>Atheliaceae</taxon>
        <taxon>Piloderma</taxon>
    </lineage>
</organism>
<dbReference type="Gene3D" id="2.30.29.30">
    <property type="entry name" value="Pleckstrin-homology domain (PH domain)/Phosphotyrosine-binding domain (PTB)"/>
    <property type="match status" value="1"/>
</dbReference>
<dbReference type="SMART" id="SM00233">
    <property type="entry name" value="PH"/>
    <property type="match status" value="1"/>
</dbReference>
<proteinExistence type="predicted"/>
<feature type="region of interest" description="Disordered" evidence="9">
    <location>
        <begin position="768"/>
        <end position="829"/>
    </location>
</feature>
<reference evidence="13 14" key="1">
    <citation type="submission" date="2014-04" db="EMBL/GenBank/DDBJ databases">
        <authorList>
            <consortium name="DOE Joint Genome Institute"/>
            <person name="Kuo A."/>
            <person name="Tarkka M."/>
            <person name="Buscot F."/>
            <person name="Kohler A."/>
            <person name="Nagy L.G."/>
            <person name="Floudas D."/>
            <person name="Copeland A."/>
            <person name="Barry K.W."/>
            <person name="Cichocki N."/>
            <person name="Veneault-Fourrey C."/>
            <person name="LaButti K."/>
            <person name="Lindquist E.A."/>
            <person name="Lipzen A."/>
            <person name="Lundell T."/>
            <person name="Morin E."/>
            <person name="Murat C."/>
            <person name="Sun H."/>
            <person name="Tunlid A."/>
            <person name="Henrissat B."/>
            <person name="Grigoriev I.V."/>
            <person name="Hibbett D.S."/>
            <person name="Martin F."/>
            <person name="Nordberg H.P."/>
            <person name="Cantor M.N."/>
            <person name="Hua S.X."/>
        </authorList>
    </citation>
    <scope>NUCLEOTIDE SEQUENCE [LARGE SCALE GENOMIC DNA]</scope>
    <source>
        <strain evidence="13 14">F 1598</strain>
    </source>
</reference>
<feature type="compositionally biased region" description="Low complexity" evidence="9">
    <location>
        <begin position="7"/>
        <end position="20"/>
    </location>
</feature>
<dbReference type="SUPFAM" id="SSF50729">
    <property type="entry name" value="PH domain-like"/>
    <property type="match status" value="1"/>
</dbReference>
<dbReference type="Pfam" id="PF01363">
    <property type="entry name" value="FYVE"/>
    <property type="match status" value="1"/>
</dbReference>
<evidence type="ECO:0000256" key="5">
    <source>
        <dbReference type="ARBA" id="ARBA00022771"/>
    </source>
</evidence>
<dbReference type="GO" id="GO:0005085">
    <property type="term" value="F:guanyl-nucleotide exchange factor activity"/>
    <property type="evidence" value="ECO:0007669"/>
    <property type="project" value="UniProtKB-KW"/>
</dbReference>
<dbReference type="EMBL" id="KN832977">
    <property type="protein sequence ID" value="KIM88277.1"/>
    <property type="molecule type" value="Genomic_DNA"/>
</dbReference>
<keyword evidence="3" id="KW-0344">Guanine-nucleotide releasing factor</keyword>
<dbReference type="InParanoid" id="A0A0C3CEW3"/>
<dbReference type="SUPFAM" id="SSF48065">
    <property type="entry name" value="DBL homology domain (DH-domain)"/>
    <property type="match status" value="1"/>
</dbReference>
<accession>A0A0C3CEW3</accession>
<dbReference type="GO" id="GO:0005737">
    <property type="term" value="C:cytoplasm"/>
    <property type="evidence" value="ECO:0007669"/>
    <property type="project" value="TreeGrafter"/>
</dbReference>
<feature type="region of interest" description="Disordered" evidence="9">
    <location>
        <begin position="430"/>
        <end position="458"/>
    </location>
</feature>
<keyword evidence="14" id="KW-1185">Reference proteome</keyword>
<feature type="region of interest" description="Disordered" evidence="9">
    <location>
        <begin position="847"/>
        <end position="895"/>
    </location>
</feature>
<dbReference type="PANTHER" id="PTHR12673:SF159">
    <property type="entry name" value="LD03170P"/>
    <property type="match status" value="1"/>
</dbReference>
<feature type="domain" description="DH" evidence="11">
    <location>
        <begin position="116"/>
        <end position="311"/>
    </location>
</feature>
<evidence type="ECO:0000256" key="6">
    <source>
        <dbReference type="ARBA" id="ARBA00022833"/>
    </source>
</evidence>
<evidence type="ECO:0000256" key="7">
    <source>
        <dbReference type="ARBA" id="ARBA00023212"/>
    </source>
</evidence>
<gene>
    <name evidence="13" type="ORF">PILCRDRAFT_3296</name>
</gene>
<dbReference type="InterPro" id="IPR011993">
    <property type="entry name" value="PH-like_dom_sf"/>
</dbReference>
<dbReference type="SMART" id="SM00325">
    <property type="entry name" value="RhoGEF"/>
    <property type="match status" value="1"/>
</dbReference>
<dbReference type="STRING" id="765440.A0A0C3CEW3"/>
<evidence type="ECO:0000256" key="8">
    <source>
        <dbReference type="PROSITE-ProRule" id="PRU00091"/>
    </source>
</evidence>
<dbReference type="CDD" id="cd00160">
    <property type="entry name" value="RhoGEF"/>
    <property type="match status" value="1"/>
</dbReference>
<evidence type="ECO:0000256" key="4">
    <source>
        <dbReference type="ARBA" id="ARBA00022723"/>
    </source>
</evidence>
<dbReference type="InterPro" id="IPR001849">
    <property type="entry name" value="PH_domain"/>
</dbReference>
<dbReference type="InterPro" id="IPR017455">
    <property type="entry name" value="Znf_FYVE-rel"/>
</dbReference>
<dbReference type="Gene3D" id="1.20.900.10">
    <property type="entry name" value="Dbl homology (DH) domain"/>
    <property type="match status" value="1"/>
</dbReference>
<keyword evidence="2" id="KW-0963">Cytoplasm</keyword>
<keyword evidence="4" id="KW-0479">Metal-binding</keyword>
<feature type="compositionally biased region" description="Basic and acidic residues" evidence="9">
    <location>
        <begin position="815"/>
        <end position="829"/>
    </location>
</feature>
<dbReference type="OrthoDB" id="660555at2759"/>
<dbReference type="HOGENOM" id="CLU_005251_0_0_1"/>
<dbReference type="InterPro" id="IPR035899">
    <property type="entry name" value="DBL_dom_sf"/>
</dbReference>
<evidence type="ECO:0000259" key="12">
    <source>
        <dbReference type="PROSITE" id="PS50178"/>
    </source>
</evidence>
<evidence type="ECO:0000256" key="9">
    <source>
        <dbReference type="SAM" id="MobiDB-lite"/>
    </source>
</evidence>
<dbReference type="SUPFAM" id="SSF57903">
    <property type="entry name" value="FYVE/PHD zinc finger"/>
    <property type="match status" value="1"/>
</dbReference>
<feature type="region of interest" description="Disordered" evidence="9">
    <location>
        <begin position="81"/>
        <end position="110"/>
    </location>
</feature>
<evidence type="ECO:0000259" key="11">
    <source>
        <dbReference type="PROSITE" id="PS50010"/>
    </source>
</evidence>
<dbReference type="AlphaFoldDB" id="A0A0C3CEW3"/>
<protein>
    <recommendedName>
        <fullName evidence="15">FYVE-type domain-containing protein</fullName>
    </recommendedName>
</protein>
<dbReference type="Proteomes" id="UP000054166">
    <property type="component" value="Unassembled WGS sequence"/>
</dbReference>
<dbReference type="InterPro" id="IPR000306">
    <property type="entry name" value="Znf_FYVE"/>
</dbReference>
<evidence type="ECO:0000256" key="1">
    <source>
        <dbReference type="ARBA" id="ARBA00004245"/>
    </source>
</evidence>
<dbReference type="PROSITE" id="PS50010">
    <property type="entry name" value="DH_2"/>
    <property type="match status" value="1"/>
</dbReference>
<dbReference type="InterPro" id="IPR013083">
    <property type="entry name" value="Znf_RING/FYVE/PHD"/>
</dbReference>
<keyword evidence="7" id="KW-0206">Cytoskeleton</keyword>
<feature type="domain" description="PH" evidence="10">
    <location>
        <begin position="341"/>
        <end position="539"/>
    </location>
</feature>
<dbReference type="Pfam" id="PF00621">
    <property type="entry name" value="RhoGEF"/>
    <property type="match status" value="1"/>
</dbReference>
<dbReference type="InterPro" id="IPR011011">
    <property type="entry name" value="Znf_FYVE_PHD"/>
</dbReference>
<feature type="region of interest" description="Disordered" evidence="9">
    <location>
        <begin position="720"/>
        <end position="753"/>
    </location>
</feature>
<dbReference type="SMART" id="SM00064">
    <property type="entry name" value="FYVE"/>
    <property type="match status" value="1"/>
</dbReference>
<dbReference type="PROSITE" id="PS50178">
    <property type="entry name" value="ZF_FYVE"/>
    <property type="match status" value="1"/>
</dbReference>
<name>A0A0C3CEW3_PILCF</name>
<evidence type="ECO:0008006" key="15">
    <source>
        <dbReference type="Google" id="ProtNLM"/>
    </source>
</evidence>
<dbReference type="GO" id="GO:0005856">
    <property type="term" value="C:cytoskeleton"/>
    <property type="evidence" value="ECO:0007669"/>
    <property type="project" value="UniProtKB-SubCell"/>
</dbReference>
<keyword evidence="6" id="KW-0862">Zinc</keyword>
<evidence type="ECO:0000259" key="10">
    <source>
        <dbReference type="PROSITE" id="PS50003"/>
    </source>
</evidence>
<evidence type="ECO:0000313" key="13">
    <source>
        <dbReference type="EMBL" id="KIM88277.1"/>
    </source>
</evidence>
<dbReference type="GO" id="GO:0008270">
    <property type="term" value="F:zinc ion binding"/>
    <property type="evidence" value="ECO:0007669"/>
    <property type="project" value="UniProtKB-KW"/>
</dbReference>
<evidence type="ECO:0000313" key="14">
    <source>
        <dbReference type="Proteomes" id="UP000054166"/>
    </source>
</evidence>
<sequence>MPTVNVSPSSISFPASESSPYPVSNLYHNASRSTHLPFRRISIPSAPNLLHRQSVVSMESFDSLPEERSPPGAVMPAVMRNAIRKSKGRPPSLDPIGKRHSRKKEVRPVDEATEAKRLKIIHEFQDTERAYVEGLDLVYSHFLTPIIASLDTSHPLLSRAELTSVFSNFIDIWNLHRSFFSSLSSLLSASTSMTSLNSPPPPLSPILLSHFPYLSLYSPFVTSFPAAISSLTSLLLTNSQFASFVAQQEADPRCGKLKLRDWLLTIVQRCPRYLLLLKDLISCTEADDPEHAQLVAVHTLVAKITISLNTSLHTHSQTLSLLALQRSTPNLPFQLITPGRTFLKRGSLLQLERSSAPKEREFLLFSDCLIWFASAEKGDGNLEDWDWNGGANKDKRKSLGVKGAGRRPPLERSRSQSEAEILSLLDKSKANGSGADLRSAPTTPTKKRKVRQSSNGTEEKWVYKGKADLVDLEVVVSRPMEDGEERRLEVLSPEISFALYACKRICQRSAFGDLITVCDQLANEQERDEWSTGIRQAKASLLISLNATHPNSTLTSSSSTNHLRRSLQALPHAPEEEHQKPKRGKVEHFLPAIWIPDAKTESCMRCGRSFGWRRRRHHCRLCGRCVCANCSGKTFFISDSTSKTSTKSARACGACYDTVFPLLNPASPDAGDTSISPSNSTLTGFPSWLSMPSFALPTQSSSPDALMAIDSPQRTLHRIDDRDGECDENNEDIFNDADRRSGSPTLRIRIKSTMRPRSYHQILEDFQGSEKGLPTSGGSCPMVESGSLTSHQDETERSAGLESESVPSSSPNTPLDRHLSTPWRKEDTVRRHKRFSLPAIALQTTPVTARPNASGEGKSKRFSLVLGGGRSSGQQAQNDIPYEVREPGLGKGDLSSGVAAVKLGELLGRQKK</sequence>
<dbReference type="InterPro" id="IPR000219">
    <property type="entry name" value="DH_dom"/>
</dbReference>
<dbReference type="PANTHER" id="PTHR12673">
    <property type="entry name" value="FACIOGENITAL DYSPLASIA PROTEIN"/>
    <property type="match status" value="1"/>
</dbReference>
<dbReference type="PROSITE" id="PS50003">
    <property type="entry name" value="PH_DOMAIN"/>
    <property type="match status" value="1"/>
</dbReference>
<evidence type="ECO:0000256" key="2">
    <source>
        <dbReference type="ARBA" id="ARBA00022490"/>
    </source>
</evidence>
<reference evidence="14" key="2">
    <citation type="submission" date="2015-01" db="EMBL/GenBank/DDBJ databases">
        <title>Evolutionary Origins and Diversification of the Mycorrhizal Mutualists.</title>
        <authorList>
            <consortium name="DOE Joint Genome Institute"/>
            <consortium name="Mycorrhizal Genomics Consortium"/>
            <person name="Kohler A."/>
            <person name="Kuo A."/>
            <person name="Nagy L.G."/>
            <person name="Floudas D."/>
            <person name="Copeland A."/>
            <person name="Barry K.W."/>
            <person name="Cichocki N."/>
            <person name="Veneault-Fourrey C."/>
            <person name="LaButti K."/>
            <person name="Lindquist E.A."/>
            <person name="Lipzen A."/>
            <person name="Lundell T."/>
            <person name="Morin E."/>
            <person name="Murat C."/>
            <person name="Riley R."/>
            <person name="Ohm R."/>
            <person name="Sun H."/>
            <person name="Tunlid A."/>
            <person name="Henrissat B."/>
            <person name="Grigoriev I.V."/>
            <person name="Hibbett D.S."/>
            <person name="Martin F."/>
        </authorList>
    </citation>
    <scope>NUCLEOTIDE SEQUENCE [LARGE SCALE GENOMIC DNA]</scope>
    <source>
        <strain evidence="14">F 1598</strain>
    </source>
</reference>
<dbReference type="Gene3D" id="3.30.40.10">
    <property type="entry name" value="Zinc/RING finger domain, C3HC4 (zinc finger)"/>
    <property type="match status" value="1"/>
</dbReference>
<dbReference type="InterPro" id="IPR051092">
    <property type="entry name" value="FYVE_RhoGEF_PH"/>
</dbReference>
<feature type="compositionally biased region" description="Acidic residues" evidence="9">
    <location>
        <begin position="722"/>
        <end position="735"/>
    </location>
</feature>
<keyword evidence="5 8" id="KW-0863">Zinc-finger</keyword>
<feature type="domain" description="FYVE-type" evidence="12">
    <location>
        <begin position="597"/>
        <end position="660"/>
    </location>
</feature>
<comment type="subcellular location">
    <subcellularLocation>
        <location evidence="1">Cytoplasm</location>
        <location evidence="1">Cytoskeleton</location>
    </subcellularLocation>
</comment>
<evidence type="ECO:0000256" key="3">
    <source>
        <dbReference type="ARBA" id="ARBA00022658"/>
    </source>
</evidence>
<feature type="region of interest" description="Disordered" evidence="9">
    <location>
        <begin position="396"/>
        <end position="416"/>
    </location>
</feature>